<dbReference type="eggNOG" id="COG1266">
    <property type="taxonomic scope" value="Bacteria"/>
</dbReference>
<feature type="transmembrane region" description="Helical" evidence="1">
    <location>
        <begin position="321"/>
        <end position="338"/>
    </location>
</feature>
<dbReference type="AlphaFoldDB" id="A0A0A0JQ15"/>
<dbReference type="OrthoDB" id="2680086at2"/>
<reference evidence="3 4" key="1">
    <citation type="submission" date="2013-08" db="EMBL/GenBank/DDBJ databases">
        <title>The genome sequence of Knoellia subterranea.</title>
        <authorList>
            <person name="Zhu W."/>
            <person name="Wang G."/>
        </authorList>
    </citation>
    <scope>NUCLEOTIDE SEQUENCE [LARGE SCALE GENOMIC DNA]</scope>
    <source>
        <strain evidence="3 4">KCTC 19937</strain>
    </source>
</reference>
<keyword evidence="1" id="KW-1133">Transmembrane helix</keyword>
<dbReference type="Proteomes" id="UP000030011">
    <property type="component" value="Unassembled WGS sequence"/>
</dbReference>
<dbReference type="InterPro" id="IPR003675">
    <property type="entry name" value="Rce1/LyrA-like_dom"/>
</dbReference>
<feature type="transmembrane region" description="Helical" evidence="1">
    <location>
        <begin position="345"/>
        <end position="367"/>
    </location>
</feature>
<dbReference type="Pfam" id="PF02517">
    <property type="entry name" value="Rce1-like"/>
    <property type="match status" value="1"/>
</dbReference>
<name>A0A0A0JQ15_9MICO</name>
<gene>
    <name evidence="3" type="ORF">N803_03345</name>
</gene>
<sequence>MTVNIAVVGDPALPDDRDALTRARALSREAAADLEWWPLTVPEVDEGRLLGFDAIWFMAWPETPGADEARRAAWAASHQGIPFVVSAAEPPGWFVGQARERTAYRIRAEQRATELAALEAAEREPRSYVHQMRGPRYRWWRPLVALAVATVVFIVCASFIFAVPAVTGLVGSEDDLANPVSPWGSLTLNLALAALIPATLLGVWAGFGRSPWRVFSVARRMRWGWLGWCFLVLLPLWAAYLAVTWFVFDQEVLDRPEHWVALLVITALTTPLQAAGEEVAFRGGLVQGVGAWFRSPVVAFVVTLVLSTALFAAAHGSADPWIVIELGCFAVAGCWLAWRTGGLEAAIALHVVNNLLITFTGILLGGLDESYVDTTSTGSPVSALMNVAATALVTAVLLWLARRRGIAPRGWRTPALG</sequence>
<keyword evidence="1" id="KW-0812">Transmembrane</keyword>
<feature type="transmembrane region" description="Helical" evidence="1">
    <location>
        <begin position="379"/>
        <end position="401"/>
    </location>
</feature>
<feature type="transmembrane region" description="Helical" evidence="1">
    <location>
        <begin position="297"/>
        <end position="315"/>
    </location>
</feature>
<feature type="transmembrane region" description="Helical" evidence="1">
    <location>
        <begin position="186"/>
        <end position="205"/>
    </location>
</feature>
<evidence type="ECO:0000313" key="3">
    <source>
        <dbReference type="EMBL" id="KGN39500.1"/>
    </source>
</evidence>
<proteinExistence type="predicted"/>
<dbReference type="GO" id="GO:0004175">
    <property type="term" value="F:endopeptidase activity"/>
    <property type="evidence" value="ECO:0007669"/>
    <property type="project" value="UniProtKB-ARBA"/>
</dbReference>
<evidence type="ECO:0000259" key="2">
    <source>
        <dbReference type="Pfam" id="PF02517"/>
    </source>
</evidence>
<feature type="transmembrane region" description="Helical" evidence="1">
    <location>
        <begin position="143"/>
        <end position="166"/>
    </location>
</feature>
<dbReference type="STRING" id="1385521.N803_03345"/>
<evidence type="ECO:0000313" key="4">
    <source>
        <dbReference type="Proteomes" id="UP000030011"/>
    </source>
</evidence>
<comment type="caution">
    <text evidence="3">The sequence shown here is derived from an EMBL/GenBank/DDBJ whole genome shotgun (WGS) entry which is preliminary data.</text>
</comment>
<keyword evidence="1" id="KW-0472">Membrane</keyword>
<keyword evidence="4" id="KW-1185">Reference proteome</keyword>
<dbReference type="EMBL" id="AVPK01000001">
    <property type="protein sequence ID" value="KGN39500.1"/>
    <property type="molecule type" value="Genomic_DNA"/>
</dbReference>
<dbReference type="GO" id="GO:0080120">
    <property type="term" value="P:CAAX-box protein maturation"/>
    <property type="evidence" value="ECO:0007669"/>
    <property type="project" value="UniProtKB-ARBA"/>
</dbReference>
<organism evidence="3 4">
    <name type="scientific">Knoellia subterranea KCTC 19937</name>
    <dbReference type="NCBI Taxonomy" id="1385521"/>
    <lineage>
        <taxon>Bacteria</taxon>
        <taxon>Bacillati</taxon>
        <taxon>Actinomycetota</taxon>
        <taxon>Actinomycetes</taxon>
        <taxon>Micrococcales</taxon>
        <taxon>Intrasporangiaceae</taxon>
        <taxon>Knoellia</taxon>
    </lineage>
</organism>
<accession>A0A0A0JQ15</accession>
<dbReference type="RefSeq" id="WP_052111667.1">
    <property type="nucleotide sequence ID" value="NZ_AVPK01000001.1"/>
</dbReference>
<feature type="domain" description="CAAX prenyl protease 2/Lysostaphin resistance protein A-like" evidence="2">
    <location>
        <begin position="261"/>
        <end position="356"/>
    </location>
</feature>
<feature type="transmembrane region" description="Helical" evidence="1">
    <location>
        <begin position="225"/>
        <end position="247"/>
    </location>
</feature>
<protein>
    <submittedName>
        <fullName evidence="3">Abortive infection protein</fullName>
    </submittedName>
</protein>
<evidence type="ECO:0000256" key="1">
    <source>
        <dbReference type="SAM" id="Phobius"/>
    </source>
</evidence>
<feature type="transmembrane region" description="Helical" evidence="1">
    <location>
        <begin position="259"/>
        <end position="276"/>
    </location>
</feature>